<proteinExistence type="predicted"/>
<organism evidence="1 2">
    <name type="scientific">Mesonia mobilis</name>
    <dbReference type="NCBI Taxonomy" id="369791"/>
    <lineage>
        <taxon>Bacteria</taxon>
        <taxon>Pseudomonadati</taxon>
        <taxon>Bacteroidota</taxon>
        <taxon>Flavobacteriia</taxon>
        <taxon>Flavobacteriales</taxon>
        <taxon>Flavobacteriaceae</taxon>
        <taxon>Mesonia</taxon>
    </lineage>
</organism>
<dbReference type="EMBL" id="BMWY01000007">
    <property type="protein sequence ID" value="GGZ61873.1"/>
    <property type="molecule type" value="Genomic_DNA"/>
</dbReference>
<evidence type="ECO:0000313" key="2">
    <source>
        <dbReference type="Proteomes" id="UP000615593"/>
    </source>
</evidence>
<evidence type="ECO:0000313" key="1">
    <source>
        <dbReference type="EMBL" id="GGZ61873.1"/>
    </source>
</evidence>
<comment type="caution">
    <text evidence="1">The sequence shown here is derived from an EMBL/GenBank/DDBJ whole genome shotgun (WGS) entry which is preliminary data.</text>
</comment>
<dbReference type="RefSeq" id="WP_051191429.1">
    <property type="nucleotide sequence ID" value="NZ_BMWY01000007.1"/>
</dbReference>
<gene>
    <name evidence="1" type="ORF">GCM10008088_24230</name>
</gene>
<dbReference type="InterPro" id="IPR027417">
    <property type="entry name" value="P-loop_NTPase"/>
</dbReference>
<accession>A0ABQ3BYM3</accession>
<keyword evidence="2" id="KW-1185">Reference proteome</keyword>
<dbReference type="SUPFAM" id="SSF52540">
    <property type="entry name" value="P-loop containing nucleoside triphosphate hydrolases"/>
    <property type="match status" value="1"/>
</dbReference>
<reference evidence="2" key="1">
    <citation type="journal article" date="2019" name="Int. J. Syst. Evol. Microbiol.">
        <title>The Global Catalogue of Microorganisms (GCM) 10K type strain sequencing project: providing services to taxonomists for standard genome sequencing and annotation.</title>
        <authorList>
            <consortium name="The Broad Institute Genomics Platform"/>
            <consortium name="The Broad Institute Genome Sequencing Center for Infectious Disease"/>
            <person name="Wu L."/>
            <person name="Ma J."/>
        </authorList>
    </citation>
    <scope>NUCLEOTIDE SEQUENCE [LARGE SCALE GENOMIC DNA]</scope>
    <source>
        <strain evidence="2">KCTC 12708</strain>
    </source>
</reference>
<evidence type="ECO:0008006" key="3">
    <source>
        <dbReference type="Google" id="ProtNLM"/>
    </source>
</evidence>
<protein>
    <recommendedName>
        <fullName evidence="3">Sulfotransferase family protein</fullName>
    </recommendedName>
</protein>
<sequence length="206" mass="24379">MYIFVLGTGRCGSFSFIEACKYITNFTCGHETRSQKLGPARFDYPKNHIEADNRLSWHLGELEQKFPDQVFYVHLKRDRDKTAKSFSKRFFKKKSMVDAYAGGIKMNPPEMLSKEEQLQVCYDYVDTVTANIDEFLKYQPQHITIQLENIKEDFEKFWHAIQAEGDLQAALNSFNQHHNTAKEHEKSHFLYHLKLFLLRQKKRFLD</sequence>
<dbReference type="GeneID" id="94370087"/>
<name>A0ABQ3BYM3_9FLAO</name>
<dbReference type="Gene3D" id="3.40.50.300">
    <property type="entry name" value="P-loop containing nucleotide triphosphate hydrolases"/>
    <property type="match status" value="1"/>
</dbReference>
<dbReference type="Proteomes" id="UP000615593">
    <property type="component" value="Unassembled WGS sequence"/>
</dbReference>